<comment type="caution">
    <text evidence="1">The sequence shown here is derived from an EMBL/GenBank/DDBJ whole genome shotgun (WGS) entry which is preliminary data.</text>
</comment>
<name>A0AAV2BTS8_9ARAC</name>
<keyword evidence="2" id="KW-1185">Reference proteome</keyword>
<organism evidence="1 2">
    <name type="scientific">Larinioides sclopetarius</name>
    <dbReference type="NCBI Taxonomy" id="280406"/>
    <lineage>
        <taxon>Eukaryota</taxon>
        <taxon>Metazoa</taxon>
        <taxon>Ecdysozoa</taxon>
        <taxon>Arthropoda</taxon>
        <taxon>Chelicerata</taxon>
        <taxon>Arachnida</taxon>
        <taxon>Araneae</taxon>
        <taxon>Araneomorphae</taxon>
        <taxon>Entelegynae</taxon>
        <taxon>Araneoidea</taxon>
        <taxon>Araneidae</taxon>
        <taxon>Larinioides</taxon>
    </lineage>
</organism>
<evidence type="ECO:0000313" key="2">
    <source>
        <dbReference type="Proteomes" id="UP001497382"/>
    </source>
</evidence>
<dbReference type="EMBL" id="CAXIEN010000514">
    <property type="protein sequence ID" value="CAL1299711.1"/>
    <property type="molecule type" value="Genomic_DNA"/>
</dbReference>
<sequence>MSAPGLRLYDICLKSVSRILGDIRDESPNRFSAVPHFIIHDLITSTLKMYPDEGFKAHYLEPLLLSGQVKQLALRDLRLEEELLPTLRSFTVCRGLTSLSLINICEFNMAIVSGQLEELLVALKNLEELHCSVVFRLSALRKCRKLRVVQLHFTPESAIDHFLDDENGHKQTHETLSFFTLCGQRAERFVHFKQELFLKNSEFLSDSFLSKVLKDNPMALSQLRTACLCDCRLTKEGLRNLLSAAKKLDKISVESSKISEEDAESLMREFNPALTIIPDYDEGLREEFFYRRRYVCA</sequence>
<dbReference type="InterPro" id="IPR032675">
    <property type="entry name" value="LRR_dom_sf"/>
</dbReference>
<accession>A0AAV2BTS8</accession>
<dbReference type="SUPFAM" id="SSF52047">
    <property type="entry name" value="RNI-like"/>
    <property type="match status" value="1"/>
</dbReference>
<reference evidence="1 2" key="1">
    <citation type="submission" date="2024-04" db="EMBL/GenBank/DDBJ databases">
        <authorList>
            <person name="Rising A."/>
            <person name="Reimegard J."/>
            <person name="Sonavane S."/>
            <person name="Akerstrom W."/>
            <person name="Nylinder S."/>
            <person name="Hedman E."/>
            <person name="Kallberg Y."/>
        </authorList>
    </citation>
    <scope>NUCLEOTIDE SEQUENCE [LARGE SCALE GENOMIC DNA]</scope>
</reference>
<protein>
    <submittedName>
        <fullName evidence="1">Uncharacterized protein</fullName>
    </submittedName>
</protein>
<evidence type="ECO:0000313" key="1">
    <source>
        <dbReference type="EMBL" id="CAL1299711.1"/>
    </source>
</evidence>
<dbReference type="AlphaFoldDB" id="A0AAV2BTS8"/>
<dbReference type="Proteomes" id="UP001497382">
    <property type="component" value="Unassembled WGS sequence"/>
</dbReference>
<gene>
    <name evidence="1" type="ORF">LARSCL_LOCUS21522</name>
</gene>
<dbReference type="Gene3D" id="3.80.10.10">
    <property type="entry name" value="Ribonuclease Inhibitor"/>
    <property type="match status" value="1"/>
</dbReference>
<proteinExistence type="predicted"/>